<reference evidence="1" key="1">
    <citation type="submission" date="2021-03" db="EMBL/GenBank/DDBJ databases">
        <title>Taxonomic study of Clostridium polyendosporum from meadow-gley soil under rice.</title>
        <authorList>
            <person name="Kobayashi H."/>
            <person name="Tanizawa Y."/>
            <person name="Yagura M."/>
        </authorList>
    </citation>
    <scope>NUCLEOTIDE SEQUENCE</scope>
    <source>
        <strain evidence="1">JCM 30710</strain>
    </source>
</reference>
<sequence length="213" mass="24248">MGRKIAVVLDENGQTSTFYESSVIKVYTKEKEEWKVISETSLSDNKMTGTKLIRESIKNIVEYLNECRVIVAKEVSGIPHTVLDMAGFKIFEVEGEPEELLDPVLEILEQGEVEKTSSVNDNDIKVEPIPLNKEGSYYINLKEVQKSKPGITSKGALLPFLRNNTFYELEVICSHIPPWMESELKRLHMGLDITQNSSGEYKIIIYRKTCNEN</sequence>
<evidence type="ECO:0000313" key="1">
    <source>
        <dbReference type="EMBL" id="GIM30579.1"/>
    </source>
</evidence>
<keyword evidence="2" id="KW-1185">Reference proteome</keyword>
<proteinExistence type="predicted"/>
<dbReference type="Pfam" id="PF09582">
    <property type="entry name" value="AnfO_nitrog"/>
    <property type="match status" value="1"/>
</dbReference>
<gene>
    <name evidence="1" type="ORF">CPJCM30710_32450</name>
</gene>
<name>A0A919S2D0_9CLOT</name>
<dbReference type="Proteomes" id="UP000679179">
    <property type="component" value="Unassembled WGS sequence"/>
</dbReference>
<dbReference type="NCBIfam" id="TIGR02940">
    <property type="entry name" value="anfO_nitrog"/>
    <property type="match status" value="1"/>
</dbReference>
<dbReference type="AlphaFoldDB" id="A0A919S2D0"/>
<protein>
    <recommendedName>
        <fullName evidence="3">Fe-only nitrogenase accessory protein AnfO</fullName>
    </recommendedName>
</protein>
<accession>A0A919S2D0</accession>
<dbReference type="InterPro" id="IPR014287">
    <property type="entry name" value="Nase_Fe-Fe_AnfO"/>
</dbReference>
<comment type="caution">
    <text evidence="1">The sequence shown here is derived from an EMBL/GenBank/DDBJ whole genome shotgun (WGS) entry which is preliminary data.</text>
</comment>
<evidence type="ECO:0008006" key="3">
    <source>
        <dbReference type="Google" id="ProtNLM"/>
    </source>
</evidence>
<evidence type="ECO:0000313" key="2">
    <source>
        <dbReference type="Proteomes" id="UP000679179"/>
    </source>
</evidence>
<organism evidence="1 2">
    <name type="scientific">Clostridium polyendosporum</name>
    <dbReference type="NCBI Taxonomy" id="69208"/>
    <lineage>
        <taxon>Bacteria</taxon>
        <taxon>Bacillati</taxon>
        <taxon>Bacillota</taxon>
        <taxon>Clostridia</taxon>
        <taxon>Eubacteriales</taxon>
        <taxon>Clostridiaceae</taxon>
        <taxon>Clostridium</taxon>
    </lineage>
</organism>
<dbReference type="EMBL" id="BOPZ01000044">
    <property type="protein sequence ID" value="GIM30579.1"/>
    <property type="molecule type" value="Genomic_DNA"/>
</dbReference>
<dbReference type="Gene3D" id="3.30.420.130">
    <property type="entry name" value="Dinitrogenase iron-molybdenum cofactor biosynthesis domain"/>
    <property type="match status" value="1"/>
</dbReference>
<dbReference type="InterPro" id="IPR036105">
    <property type="entry name" value="DiNase_FeMo-co_biosyn_sf"/>
</dbReference>
<dbReference type="RefSeq" id="WP_212905245.1">
    <property type="nucleotide sequence ID" value="NZ_BOPZ01000044.1"/>
</dbReference>
<dbReference type="SUPFAM" id="SSF53146">
    <property type="entry name" value="Nitrogenase accessory factor-like"/>
    <property type="match status" value="1"/>
</dbReference>